<proteinExistence type="predicted"/>
<sequence>MTDPNLAADSAALANIAKGINEAIGELKSLGTPGEAAVGRGFDELALSGVELGHEGLAAAFKTFCNRWDWGVRALVHDGSQFAERVGLAAGYYHEQDVYIRDSFKVGVNAVMGNPHLMEEDVEKRSMSEILADNPVNDFRNPDYSAESFRKAGENSRQVWANTLRDASTGAGNGFGKGPLGRQGTDAANKLADELDGGRHPRSGEPEVGG</sequence>
<dbReference type="Proteomes" id="UP001602123">
    <property type="component" value="Unassembled WGS sequence"/>
</dbReference>
<name>A0ABW6U8D5_9ACTN</name>
<accession>A0ABW6U8D5</accession>
<feature type="compositionally biased region" description="Basic and acidic residues" evidence="1">
    <location>
        <begin position="191"/>
        <end position="210"/>
    </location>
</feature>
<evidence type="ECO:0000313" key="3">
    <source>
        <dbReference type="Proteomes" id="UP001602123"/>
    </source>
</evidence>
<gene>
    <name evidence="2" type="ORF">ACFYZM_33000</name>
</gene>
<protein>
    <submittedName>
        <fullName evidence="2">Uncharacterized protein</fullName>
    </submittedName>
</protein>
<organism evidence="2 3">
    <name type="scientific">Streptomyces nondiastaticus</name>
    <dbReference type="NCBI Taxonomy" id="3154512"/>
    <lineage>
        <taxon>Bacteria</taxon>
        <taxon>Bacillati</taxon>
        <taxon>Actinomycetota</taxon>
        <taxon>Actinomycetes</taxon>
        <taxon>Kitasatosporales</taxon>
        <taxon>Streptomycetaceae</taxon>
        <taxon>Streptomyces</taxon>
    </lineage>
</organism>
<feature type="compositionally biased region" description="Gly residues" evidence="1">
    <location>
        <begin position="171"/>
        <end position="181"/>
    </location>
</feature>
<dbReference type="EMBL" id="JBIAUT010000019">
    <property type="protein sequence ID" value="MFF4221058.1"/>
    <property type="molecule type" value="Genomic_DNA"/>
</dbReference>
<evidence type="ECO:0000256" key="1">
    <source>
        <dbReference type="SAM" id="MobiDB-lite"/>
    </source>
</evidence>
<feature type="region of interest" description="Disordered" evidence="1">
    <location>
        <begin position="163"/>
        <end position="210"/>
    </location>
</feature>
<dbReference type="RefSeq" id="WP_388634240.1">
    <property type="nucleotide sequence ID" value="NZ_JBIAUT010000019.1"/>
</dbReference>
<comment type="caution">
    <text evidence="2">The sequence shown here is derived from an EMBL/GenBank/DDBJ whole genome shotgun (WGS) entry which is preliminary data.</text>
</comment>
<reference evidence="2 3" key="1">
    <citation type="submission" date="2024-10" db="EMBL/GenBank/DDBJ databases">
        <title>The Natural Products Discovery Center: Release of the First 8490 Sequenced Strains for Exploring Actinobacteria Biosynthetic Diversity.</title>
        <authorList>
            <person name="Kalkreuter E."/>
            <person name="Kautsar S.A."/>
            <person name="Yang D."/>
            <person name="Bader C.D."/>
            <person name="Teijaro C.N."/>
            <person name="Fluegel L."/>
            <person name="Davis C.M."/>
            <person name="Simpson J.R."/>
            <person name="Lauterbach L."/>
            <person name="Steele A.D."/>
            <person name="Gui C."/>
            <person name="Meng S."/>
            <person name="Li G."/>
            <person name="Viehrig K."/>
            <person name="Ye F."/>
            <person name="Su P."/>
            <person name="Kiefer A.F."/>
            <person name="Nichols A."/>
            <person name="Cepeda A.J."/>
            <person name="Yan W."/>
            <person name="Fan B."/>
            <person name="Jiang Y."/>
            <person name="Adhikari A."/>
            <person name="Zheng C.-J."/>
            <person name="Schuster L."/>
            <person name="Cowan T.M."/>
            <person name="Smanski M.J."/>
            <person name="Chevrette M.G."/>
            <person name="De Carvalho L.P.S."/>
            <person name="Shen B."/>
        </authorList>
    </citation>
    <scope>NUCLEOTIDE SEQUENCE [LARGE SCALE GENOMIC DNA]</scope>
    <source>
        <strain evidence="2 3">NPDC001650</strain>
    </source>
</reference>
<evidence type="ECO:0000313" key="2">
    <source>
        <dbReference type="EMBL" id="MFF4221058.1"/>
    </source>
</evidence>
<keyword evidence="3" id="KW-1185">Reference proteome</keyword>